<dbReference type="SUPFAM" id="SSF53474">
    <property type="entry name" value="alpha/beta-Hydrolases"/>
    <property type="match status" value="1"/>
</dbReference>
<dbReference type="PANTHER" id="PTHR48081">
    <property type="entry name" value="AB HYDROLASE SUPERFAMILY PROTEIN C4A8.06C"/>
    <property type="match status" value="1"/>
</dbReference>
<dbReference type="Gene3D" id="3.40.50.1820">
    <property type="entry name" value="alpha/beta hydrolase"/>
    <property type="match status" value="1"/>
</dbReference>
<evidence type="ECO:0000313" key="5">
    <source>
        <dbReference type="Proteomes" id="UP000008363"/>
    </source>
</evidence>
<dbReference type="InterPro" id="IPR013094">
    <property type="entry name" value="AB_hydrolase_3"/>
</dbReference>
<evidence type="ECO:0000259" key="3">
    <source>
        <dbReference type="Pfam" id="PF07859"/>
    </source>
</evidence>
<accession>K6WAG9</accession>
<comment type="caution">
    <text evidence="4">The sequence shown here is derived from an EMBL/GenBank/DDBJ whole genome shotgun (WGS) entry which is preliminary data.</text>
</comment>
<dbReference type="PANTHER" id="PTHR48081:SF8">
    <property type="entry name" value="ALPHA_BETA HYDROLASE FOLD-3 DOMAIN-CONTAINING PROTEIN-RELATED"/>
    <property type="match status" value="1"/>
</dbReference>
<dbReference type="GO" id="GO:0016787">
    <property type="term" value="F:hydrolase activity"/>
    <property type="evidence" value="ECO:0007669"/>
    <property type="project" value="UniProtKB-KW"/>
</dbReference>
<organism evidence="4 5">
    <name type="scientific">Gordonia rhizosphera NBRC 16068</name>
    <dbReference type="NCBI Taxonomy" id="1108045"/>
    <lineage>
        <taxon>Bacteria</taxon>
        <taxon>Bacillati</taxon>
        <taxon>Actinomycetota</taxon>
        <taxon>Actinomycetes</taxon>
        <taxon>Mycobacteriales</taxon>
        <taxon>Gordoniaceae</taxon>
        <taxon>Gordonia</taxon>
    </lineage>
</organism>
<dbReference type="EMBL" id="BAHC01000117">
    <property type="protein sequence ID" value="GAB90746.1"/>
    <property type="molecule type" value="Genomic_DNA"/>
</dbReference>
<evidence type="ECO:0000313" key="4">
    <source>
        <dbReference type="EMBL" id="GAB90746.1"/>
    </source>
</evidence>
<dbReference type="eggNOG" id="COG2350">
    <property type="taxonomic scope" value="Bacteria"/>
</dbReference>
<evidence type="ECO:0000256" key="2">
    <source>
        <dbReference type="SAM" id="MobiDB-lite"/>
    </source>
</evidence>
<dbReference type="Pfam" id="PF07859">
    <property type="entry name" value="Abhydrolase_3"/>
    <property type="match status" value="1"/>
</dbReference>
<keyword evidence="5" id="KW-1185">Reference proteome</keyword>
<gene>
    <name evidence="4" type="ORF">GORHZ_117_00090</name>
</gene>
<dbReference type="Proteomes" id="UP000008363">
    <property type="component" value="Unassembled WGS sequence"/>
</dbReference>
<sequence>MQFATSTFMVPVSDTDIEETMTFYRASPSGRGPSNAQELAQARATRASSPSAGPVMVGMAESGGRSVPTRIIVPEGGFRGVHLNLHGGGFYMGSAAADDARSSRLAEALVVVVVGVDYRLAPEHPWPAAPDDCETAALWLIDRAEELFGTSSITVGGFSAGATLAVTTLLRLRERGMAQQVAGAALQFGTWDLSGTTPAGRLIADEYFLDAYVGHVTDRTIADVSPIFADLAGLPPTLLIVGERDILLEDTMTMATRLSLAGGDVDLRVYPVSPHGFTAHPTPVAAAAVNDITTWLGERLDLDDGTHSVATPQSMPDDREHAMAWDDASITALRMAVASGGRVLVDLLRASAFQAVLQFVADALIAAVEDGVTGADAVATDVAAALRVRDWSGDLELAEQIDAALTSTTPMLRPLTVDLDELSSLLEGDMAYGGGRIDLQTGQTWPDNVFEVMDKEMFDDEALDDPDRWLFVECTGSRAGYRDMEDFVDSVVDEDLAEKLRIALIGRGAFRRFKDVLFSSTDEYARYHLFSKERKAGRARSWLTDRGYRVRVGR</sequence>
<dbReference type="Pfam" id="PF03682">
    <property type="entry name" value="UPF0158"/>
    <property type="match status" value="1"/>
</dbReference>
<dbReference type="eggNOG" id="COG0657">
    <property type="taxonomic scope" value="Bacteria"/>
</dbReference>
<dbReference type="OrthoDB" id="3181909at2"/>
<evidence type="ECO:0000256" key="1">
    <source>
        <dbReference type="ARBA" id="ARBA00022801"/>
    </source>
</evidence>
<keyword evidence="1 4" id="KW-0378">Hydrolase</keyword>
<feature type="region of interest" description="Disordered" evidence="2">
    <location>
        <begin position="25"/>
        <end position="53"/>
    </location>
</feature>
<dbReference type="InterPro" id="IPR050300">
    <property type="entry name" value="GDXG_lipolytic_enzyme"/>
</dbReference>
<feature type="domain" description="Alpha/beta hydrolase fold-3" evidence="3">
    <location>
        <begin position="83"/>
        <end position="278"/>
    </location>
</feature>
<dbReference type="AlphaFoldDB" id="K6WAG9"/>
<proteinExistence type="predicted"/>
<dbReference type="InterPro" id="IPR005361">
    <property type="entry name" value="UPF0158"/>
</dbReference>
<name>K6WAG9_9ACTN</name>
<protein>
    <submittedName>
        <fullName evidence="4">Putative hydrolase</fullName>
    </submittedName>
</protein>
<dbReference type="InterPro" id="IPR029058">
    <property type="entry name" value="AB_hydrolase_fold"/>
</dbReference>
<dbReference type="STRING" id="1108045.GORHZ_117_00090"/>
<reference evidence="4 5" key="1">
    <citation type="submission" date="2012-08" db="EMBL/GenBank/DDBJ databases">
        <title>Whole genome shotgun sequence of Gordonia rhizosphera NBRC 16068.</title>
        <authorList>
            <person name="Takarada H."/>
            <person name="Isaki S."/>
            <person name="Hosoyama A."/>
            <person name="Tsuchikane K."/>
            <person name="Katsumata H."/>
            <person name="Baba S."/>
            <person name="Ohji S."/>
            <person name="Yamazaki S."/>
            <person name="Fujita N."/>
        </authorList>
    </citation>
    <scope>NUCLEOTIDE SEQUENCE [LARGE SCALE GENOMIC DNA]</scope>
    <source>
        <strain evidence="4 5">NBRC 16068</strain>
    </source>
</reference>